<evidence type="ECO:0000256" key="1">
    <source>
        <dbReference type="SAM" id="Phobius"/>
    </source>
</evidence>
<evidence type="ECO:0000313" key="2">
    <source>
        <dbReference type="EMBL" id="CAL5222613.1"/>
    </source>
</evidence>
<evidence type="ECO:0000313" key="3">
    <source>
        <dbReference type="Proteomes" id="UP001497392"/>
    </source>
</evidence>
<keyword evidence="1" id="KW-0472">Membrane</keyword>
<name>A0ABP1FWP6_9CHLO</name>
<proteinExistence type="predicted"/>
<keyword evidence="1" id="KW-0812">Transmembrane</keyword>
<reference evidence="2 3" key="1">
    <citation type="submission" date="2024-06" db="EMBL/GenBank/DDBJ databases">
        <authorList>
            <person name="Kraege A."/>
            <person name="Thomma B."/>
        </authorList>
    </citation>
    <scope>NUCLEOTIDE SEQUENCE [LARGE SCALE GENOMIC DNA]</scope>
</reference>
<accession>A0ABP1FWP6</accession>
<dbReference type="EMBL" id="CAXHTA020000007">
    <property type="protein sequence ID" value="CAL5222613.1"/>
    <property type="molecule type" value="Genomic_DNA"/>
</dbReference>
<organism evidence="2 3">
    <name type="scientific">Coccomyxa viridis</name>
    <dbReference type="NCBI Taxonomy" id="1274662"/>
    <lineage>
        <taxon>Eukaryota</taxon>
        <taxon>Viridiplantae</taxon>
        <taxon>Chlorophyta</taxon>
        <taxon>core chlorophytes</taxon>
        <taxon>Trebouxiophyceae</taxon>
        <taxon>Trebouxiophyceae incertae sedis</taxon>
        <taxon>Coccomyxaceae</taxon>
        <taxon>Coccomyxa</taxon>
    </lineage>
</organism>
<gene>
    <name evidence="2" type="primary">g5007</name>
    <name evidence="2" type="ORF">VP750_LOCUS4272</name>
</gene>
<sequence>MNARTTNRALQPVLTPFRSGCAPRVAGRARPQHMPRRVSITPRADMKRGVEGIARAGDRIADSIAGILPASIPRGAAKIGILSVGGLIAFSVLQKIFSTFFFLAIIGGAAFLWAKLSSGGGGGGGGGGGSGGSSGDDPLSSARRIMDKYKRLLGQQA</sequence>
<dbReference type="PANTHER" id="PTHR36777:SF2">
    <property type="entry name" value="EXPRESSED PROTEIN"/>
    <property type="match status" value="1"/>
</dbReference>
<keyword evidence="3" id="KW-1185">Reference proteome</keyword>
<comment type="caution">
    <text evidence="2">The sequence shown here is derived from an EMBL/GenBank/DDBJ whole genome shotgun (WGS) entry which is preliminary data.</text>
</comment>
<protein>
    <submittedName>
        <fullName evidence="2">G5007 protein</fullName>
    </submittedName>
</protein>
<keyword evidence="1" id="KW-1133">Transmembrane helix</keyword>
<feature type="transmembrane region" description="Helical" evidence="1">
    <location>
        <begin position="96"/>
        <end position="114"/>
    </location>
</feature>
<dbReference type="Proteomes" id="UP001497392">
    <property type="component" value="Unassembled WGS sequence"/>
</dbReference>
<dbReference type="PANTHER" id="PTHR36777">
    <property type="entry name" value="EXPRESSED PROTEIN"/>
    <property type="match status" value="1"/>
</dbReference>